<dbReference type="InterPro" id="IPR008974">
    <property type="entry name" value="TRAF-like"/>
</dbReference>
<dbReference type="Pfam" id="PF13920">
    <property type="entry name" value="zf-C3HC4_3"/>
    <property type="match status" value="1"/>
</dbReference>
<dbReference type="PANTHER" id="PTHR43215">
    <property type="entry name" value="RADIAL SPOKE HEAD 1 HOMOLOG"/>
    <property type="match status" value="1"/>
</dbReference>
<dbReference type="Pfam" id="PF02493">
    <property type="entry name" value="MORN"/>
    <property type="match status" value="4"/>
</dbReference>
<dbReference type="InterPro" id="IPR001394">
    <property type="entry name" value="Peptidase_C19_UCH"/>
</dbReference>
<evidence type="ECO:0000256" key="5">
    <source>
        <dbReference type="PROSITE-ProRule" id="PRU00175"/>
    </source>
</evidence>
<keyword evidence="3" id="KW-0677">Repeat</keyword>
<dbReference type="GeneID" id="54419817"/>
<feature type="region of interest" description="Disordered" evidence="6">
    <location>
        <begin position="913"/>
        <end position="973"/>
    </location>
</feature>
<keyword evidence="5" id="KW-0862">Zinc</keyword>
<dbReference type="Gene3D" id="3.90.70.10">
    <property type="entry name" value="Cysteine proteinases"/>
    <property type="match status" value="1"/>
</dbReference>
<feature type="compositionally biased region" description="Basic and acidic residues" evidence="6">
    <location>
        <begin position="34"/>
        <end position="43"/>
    </location>
</feature>
<feature type="region of interest" description="Disordered" evidence="6">
    <location>
        <begin position="263"/>
        <end position="288"/>
    </location>
</feature>
<dbReference type="SUPFAM" id="SSF82185">
    <property type="entry name" value="Histone H3 K4-specific methyltransferase SET7/9 N-terminal domain"/>
    <property type="match status" value="1"/>
</dbReference>
<evidence type="ECO:0000256" key="3">
    <source>
        <dbReference type="ARBA" id="ARBA00022737"/>
    </source>
</evidence>
<feature type="compositionally biased region" description="Polar residues" evidence="6">
    <location>
        <begin position="916"/>
        <end position="932"/>
    </location>
</feature>
<accession>A0A6G1G4Z3</accession>
<dbReference type="SUPFAM" id="SSF54001">
    <property type="entry name" value="Cysteine proteinases"/>
    <property type="match status" value="1"/>
</dbReference>
<keyword evidence="10" id="KW-1185">Reference proteome</keyword>
<evidence type="ECO:0000256" key="6">
    <source>
        <dbReference type="SAM" id="MobiDB-lite"/>
    </source>
</evidence>
<dbReference type="Gene3D" id="3.30.40.10">
    <property type="entry name" value="Zinc/RING finger domain, C3HC4 (zinc finger)"/>
    <property type="match status" value="1"/>
</dbReference>
<evidence type="ECO:0000313" key="10">
    <source>
        <dbReference type="Proteomes" id="UP000504638"/>
    </source>
</evidence>
<evidence type="ECO:0000259" key="8">
    <source>
        <dbReference type="PROSITE" id="PS50144"/>
    </source>
</evidence>
<dbReference type="SMART" id="SM00698">
    <property type="entry name" value="MORN"/>
    <property type="match status" value="3"/>
</dbReference>
<dbReference type="InterPro" id="IPR038765">
    <property type="entry name" value="Papain-like_cys_pep_sf"/>
</dbReference>
<dbReference type="PANTHER" id="PTHR43215:SF14">
    <property type="entry name" value="RADIAL SPOKE HEAD 1 HOMOLOG"/>
    <property type="match status" value="1"/>
</dbReference>
<dbReference type="Pfam" id="PF00443">
    <property type="entry name" value="UCH"/>
    <property type="match status" value="1"/>
</dbReference>
<dbReference type="InterPro" id="IPR002083">
    <property type="entry name" value="MATH/TRAF_dom"/>
</dbReference>
<feature type="compositionally biased region" description="Polar residues" evidence="6">
    <location>
        <begin position="1"/>
        <end position="12"/>
    </location>
</feature>
<feature type="compositionally biased region" description="Pro residues" evidence="6">
    <location>
        <begin position="118"/>
        <end position="133"/>
    </location>
</feature>
<dbReference type="GO" id="GO:0008270">
    <property type="term" value="F:zinc ion binding"/>
    <property type="evidence" value="ECO:0007669"/>
    <property type="project" value="UniProtKB-KW"/>
</dbReference>
<dbReference type="EMBL" id="ML975155">
    <property type="protein sequence ID" value="KAF1813165.1"/>
    <property type="molecule type" value="Genomic_DNA"/>
</dbReference>
<feature type="compositionally biased region" description="Basic and acidic residues" evidence="6">
    <location>
        <begin position="402"/>
        <end position="413"/>
    </location>
</feature>
<dbReference type="InterPro" id="IPR013083">
    <property type="entry name" value="Znf_RING/FYVE/PHD"/>
</dbReference>
<dbReference type="GO" id="GO:0004843">
    <property type="term" value="F:cysteine-type deubiquitinase activity"/>
    <property type="evidence" value="ECO:0007669"/>
    <property type="project" value="InterPro"/>
</dbReference>
<dbReference type="InterPro" id="IPR003409">
    <property type="entry name" value="MORN"/>
</dbReference>
<evidence type="ECO:0008006" key="12">
    <source>
        <dbReference type="Google" id="ProtNLM"/>
    </source>
</evidence>
<dbReference type="GO" id="GO:0005829">
    <property type="term" value="C:cytosol"/>
    <property type="evidence" value="ECO:0007669"/>
    <property type="project" value="TreeGrafter"/>
</dbReference>
<evidence type="ECO:0000256" key="2">
    <source>
        <dbReference type="ARBA" id="ARBA00022490"/>
    </source>
</evidence>
<organism evidence="9">
    <name type="scientific">Eremomyces bilateralis CBS 781.70</name>
    <dbReference type="NCBI Taxonomy" id="1392243"/>
    <lineage>
        <taxon>Eukaryota</taxon>
        <taxon>Fungi</taxon>
        <taxon>Dikarya</taxon>
        <taxon>Ascomycota</taxon>
        <taxon>Pezizomycotina</taxon>
        <taxon>Dothideomycetes</taxon>
        <taxon>Dothideomycetes incertae sedis</taxon>
        <taxon>Eremomycetales</taxon>
        <taxon>Eremomycetaceae</taxon>
        <taxon>Eremomyces</taxon>
    </lineage>
</organism>
<feature type="compositionally biased region" description="Low complexity" evidence="6">
    <location>
        <begin position="269"/>
        <end position="278"/>
    </location>
</feature>
<dbReference type="Proteomes" id="UP000504638">
    <property type="component" value="Unplaced"/>
</dbReference>
<feature type="domain" description="MATH" evidence="8">
    <location>
        <begin position="203"/>
        <end position="377"/>
    </location>
</feature>
<dbReference type="SMART" id="SM00184">
    <property type="entry name" value="RING"/>
    <property type="match status" value="1"/>
</dbReference>
<reference evidence="9 11" key="1">
    <citation type="submission" date="2020-01" db="EMBL/GenBank/DDBJ databases">
        <authorList>
            <consortium name="DOE Joint Genome Institute"/>
            <person name="Haridas S."/>
            <person name="Albert R."/>
            <person name="Binder M."/>
            <person name="Bloem J."/>
            <person name="Labutti K."/>
            <person name="Salamov A."/>
            <person name="Andreopoulos B."/>
            <person name="Baker S.E."/>
            <person name="Barry K."/>
            <person name="Bills G."/>
            <person name="Bluhm B.H."/>
            <person name="Cannon C."/>
            <person name="Castanera R."/>
            <person name="Culley D.E."/>
            <person name="Daum C."/>
            <person name="Ezra D."/>
            <person name="Gonzalez J.B."/>
            <person name="Henrissat B."/>
            <person name="Kuo A."/>
            <person name="Liang C."/>
            <person name="Lipzen A."/>
            <person name="Lutzoni F."/>
            <person name="Magnuson J."/>
            <person name="Mondo S."/>
            <person name="Nolan M."/>
            <person name="Ohm R."/>
            <person name="Pangilinan J."/>
            <person name="Park H.-J."/>
            <person name="Ramirez L."/>
            <person name="Alfaro M."/>
            <person name="Sun H."/>
            <person name="Tritt A."/>
            <person name="Yoshinaga Y."/>
            <person name="Zwiers L.-H."/>
            <person name="Turgeon B.G."/>
            <person name="Goodwin S.B."/>
            <person name="Spatafora J.W."/>
            <person name="Crous P.W."/>
            <person name="Grigoriev I.V."/>
        </authorList>
    </citation>
    <scope>NUCLEOTIDE SEQUENCE</scope>
    <source>
        <strain evidence="9 11">CBS 781.70</strain>
    </source>
</reference>
<dbReference type="PROSITE" id="PS50089">
    <property type="entry name" value="ZF_RING_2"/>
    <property type="match status" value="1"/>
</dbReference>
<protein>
    <recommendedName>
        <fullName evidence="12">RING-type domain-containing protein</fullName>
    </recommendedName>
</protein>
<dbReference type="GO" id="GO:0016579">
    <property type="term" value="P:protein deubiquitination"/>
    <property type="evidence" value="ECO:0007669"/>
    <property type="project" value="InterPro"/>
</dbReference>
<evidence type="ECO:0000256" key="4">
    <source>
        <dbReference type="ARBA" id="ARBA00022786"/>
    </source>
</evidence>
<sequence length="1318" mass="146070">MSTSASPHPNGQNHDREDGQISDGGHQGNDEASSADHEHHELDSDSDDAMDTTPDMTPIPGTAEGQAAEDNHEATVHDPTNPVDAPPFATIPPPVLVSATSPGSHHSTLPPNSNRGTPVPPSPHPDAAPPNPPDRSEDEDDSDTEDEDDDYIWQPIVEDTTPPDEHELREIERLGERSALERGHWEKQTFTALEDPEYTSSDSGHIDWPIEHFNGTAENPNRELLMRSPMVRIGNHEWQIKLYPRGNDSDYLSVYIECTTLSSSDAHNESGSESGSSSTLPDTPNEGPFVHHPITALPGTPPIEAGTAVPAQVSVIVYNPSNPTAWQFHCARHRFTKNSPDWGWTRFCGPRRELGMRTRTRQAPLLQKDRLALRAMIRVVDDQTGVLWEHGPGTSGSSGGADTHHDEEDVRDEPVWDSVKMTGLRGLTAEPGGDPTGWDRPRRGVIYGGNLVAAVSSWMLFKPFRQLLYSIPVPNPVGNAPARCMPMVVALQKIVISLRTPKLGAWPVSLEPLQDAWAWYGMDECIEKWDVVEVWEMIRLKLIEEFSLIDPQAPDKVANLIGDWAQMKPTTTPKSLRVSIRGRTSIQNALNKTLRKLPEGIVKPGLLAIELRRQEYDEKKRSWVRVTDRVKIDEHISFGGTGYTLYGLIVHKGGLQSGNYYPVLRPEGPGTKWYAFFDEREHSKVTCLTQRQAIEAHEGWKSSDKRGEADPVAYIALYIHDDICAAAFDSKIEPAWNIPSWIIEEIDRSQRPWSFDEDVAMSDPAHTGLPPPMPPANGIKLKAKEPGEDTIVDFKIISSRAFCDHSGPGIIDVFDPKWTPGSNEHVYKLSVKSTATLKDIRKAIARIVKGISDPEQCKLWMLDSYLGTELRPTLLLRGNPEISGGPMAVMDWTAAKLQTQSSERTIWLHVVDSPQDPESSNSATPSKNTISQRTDRVTEPTASQNGADDGSTIPNEDTVMSDAPSENDNEVVPPIVEAPPDAIETLIQLGVNGDLETWTTPPPFPPGTSAPPPPIPQSVRTLMAVSAVPPMPLAPPSSVDDVYFFLKVFDHDSQQLRCHGSYIAKKQWRADVTILKILGLPDKSAVKFYEEEDLGTATPIHAKRHTFSQAAIHGNSIVIAHPNPPDDVQKRALAERGAFHEPEAYLQAQVELRNFADMASGNFTFDYFSAEQYEGEVRFRIPHGLGKKTYFSGDIYEGSFVLGKRSGRGIMIYANGDRYDGEWLNDSKDGNGTFIESSTGNAYEGGWKNDRRFGEGVTKWKVAQEMERMCRVCWEEAADAAFYDCGHVVACLPCAKRMDNCPVCRRRVVNSMKLYYVS</sequence>
<evidence type="ECO:0000256" key="1">
    <source>
        <dbReference type="ARBA" id="ARBA00004496"/>
    </source>
</evidence>
<feature type="compositionally biased region" description="Polar residues" evidence="6">
    <location>
        <begin position="98"/>
        <end position="116"/>
    </location>
</feature>
<dbReference type="Gene3D" id="3.10.20.90">
    <property type="entry name" value="Phosphatidylinositol 3-kinase Catalytic Subunit, Chain A, domain 1"/>
    <property type="match status" value="1"/>
</dbReference>
<feature type="domain" description="RING-type" evidence="7">
    <location>
        <begin position="1270"/>
        <end position="1305"/>
    </location>
</feature>
<keyword evidence="5" id="KW-0863">Zinc-finger</keyword>
<dbReference type="OrthoDB" id="294378at2759"/>
<proteinExistence type="predicted"/>
<keyword evidence="5" id="KW-0479">Metal-binding</keyword>
<evidence type="ECO:0000313" key="9">
    <source>
        <dbReference type="EMBL" id="KAF1813165.1"/>
    </source>
</evidence>
<reference evidence="11" key="3">
    <citation type="submission" date="2025-04" db="UniProtKB">
        <authorList>
            <consortium name="RefSeq"/>
        </authorList>
    </citation>
    <scope>IDENTIFICATION</scope>
    <source>
        <strain evidence="11">CBS 781.70</strain>
    </source>
</reference>
<feature type="region of interest" description="Disordered" evidence="6">
    <location>
        <begin position="388"/>
        <end position="413"/>
    </location>
</feature>
<dbReference type="PROSITE" id="PS50144">
    <property type="entry name" value="MATH"/>
    <property type="match status" value="1"/>
</dbReference>
<dbReference type="InterPro" id="IPR001841">
    <property type="entry name" value="Znf_RING"/>
</dbReference>
<dbReference type="Pfam" id="PF12436">
    <property type="entry name" value="USP7_ICP0_bdg"/>
    <property type="match status" value="1"/>
</dbReference>
<dbReference type="SUPFAM" id="SSF57850">
    <property type="entry name" value="RING/U-box"/>
    <property type="match status" value="1"/>
</dbReference>
<feature type="region of interest" description="Disordered" evidence="6">
    <location>
        <begin position="1"/>
        <end position="166"/>
    </location>
</feature>
<feature type="compositionally biased region" description="Acidic residues" evidence="6">
    <location>
        <begin position="136"/>
        <end position="151"/>
    </location>
</feature>
<dbReference type="InterPro" id="IPR024729">
    <property type="entry name" value="USP7_ICP0-binding_dom"/>
</dbReference>
<evidence type="ECO:0000313" key="11">
    <source>
        <dbReference type="RefSeq" id="XP_033534796.1"/>
    </source>
</evidence>
<name>A0A6G1G4Z3_9PEZI</name>
<dbReference type="SUPFAM" id="SSF49599">
    <property type="entry name" value="TRAF domain-like"/>
    <property type="match status" value="1"/>
</dbReference>
<dbReference type="Gene3D" id="2.60.210.10">
    <property type="entry name" value="Apoptosis, Tumor Necrosis Factor Receptor Associated Protein 2, Chain A"/>
    <property type="match status" value="1"/>
</dbReference>
<dbReference type="RefSeq" id="XP_033534796.1">
    <property type="nucleotide sequence ID" value="XM_033679247.1"/>
</dbReference>
<keyword evidence="4" id="KW-0833">Ubl conjugation pathway</keyword>
<comment type="subcellular location">
    <subcellularLocation>
        <location evidence="1">Cytoplasm</location>
    </subcellularLocation>
</comment>
<keyword evidence="2" id="KW-0963">Cytoplasm</keyword>
<reference evidence="11" key="2">
    <citation type="submission" date="2020-04" db="EMBL/GenBank/DDBJ databases">
        <authorList>
            <consortium name="NCBI Genome Project"/>
        </authorList>
    </citation>
    <scope>NUCLEOTIDE SEQUENCE</scope>
    <source>
        <strain evidence="11">CBS 781.70</strain>
    </source>
</reference>
<evidence type="ECO:0000259" key="7">
    <source>
        <dbReference type="PROSITE" id="PS50089"/>
    </source>
</evidence>
<gene>
    <name evidence="9 11" type="ORF">P152DRAFT_457525</name>
</gene>